<evidence type="ECO:0000313" key="2">
    <source>
        <dbReference type="WBParaSite" id="nRc.2.0.1.t05688-RA"/>
    </source>
</evidence>
<evidence type="ECO:0000313" key="1">
    <source>
        <dbReference type="Proteomes" id="UP000887565"/>
    </source>
</evidence>
<dbReference type="AlphaFoldDB" id="A0A915HW90"/>
<protein>
    <submittedName>
        <fullName evidence="2">Uncharacterized protein</fullName>
    </submittedName>
</protein>
<dbReference type="WBParaSite" id="nRc.2.0.1.t05688-RA">
    <property type="protein sequence ID" value="nRc.2.0.1.t05688-RA"/>
    <property type="gene ID" value="nRc.2.0.1.g05688"/>
</dbReference>
<dbReference type="Proteomes" id="UP000887565">
    <property type="component" value="Unplaced"/>
</dbReference>
<reference evidence="2" key="1">
    <citation type="submission" date="2022-11" db="UniProtKB">
        <authorList>
            <consortium name="WormBaseParasite"/>
        </authorList>
    </citation>
    <scope>IDENTIFICATION</scope>
</reference>
<keyword evidence="1" id="KW-1185">Reference proteome</keyword>
<name>A0A915HW90_ROMCU</name>
<organism evidence="1 2">
    <name type="scientific">Romanomermis culicivorax</name>
    <name type="common">Nematode worm</name>
    <dbReference type="NCBI Taxonomy" id="13658"/>
    <lineage>
        <taxon>Eukaryota</taxon>
        <taxon>Metazoa</taxon>
        <taxon>Ecdysozoa</taxon>
        <taxon>Nematoda</taxon>
        <taxon>Enoplea</taxon>
        <taxon>Dorylaimia</taxon>
        <taxon>Mermithida</taxon>
        <taxon>Mermithoidea</taxon>
        <taxon>Mermithidae</taxon>
        <taxon>Romanomermis</taxon>
    </lineage>
</organism>
<sequence length="60" mass="6621">IKNDDQLCLARAVVVAKAKIDSSPKWNSIRQGRQIQCRLAKKLMNDAGLGNHSGNCDITR</sequence>
<proteinExistence type="predicted"/>
<accession>A0A915HW90</accession>